<dbReference type="PANTHER" id="PTHR30298">
    <property type="entry name" value="H REPEAT-ASSOCIATED PREDICTED TRANSPOSASE"/>
    <property type="match status" value="1"/>
</dbReference>
<evidence type="ECO:0008006" key="3">
    <source>
        <dbReference type="Google" id="ProtNLM"/>
    </source>
</evidence>
<name>A0A5P9CJ05_9VIBR</name>
<dbReference type="InterPro" id="IPR051698">
    <property type="entry name" value="Transposase_11-like"/>
</dbReference>
<evidence type="ECO:0000313" key="1">
    <source>
        <dbReference type="EMBL" id="QFT25687.1"/>
    </source>
</evidence>
<evidence type="ECO:0000313" key="2">
    <source>
        <dbReference type="Proteomes" id="UP000326936"/>
    </source>
</evidence>
<dbReference type="AlphaFoldDB" id="A0A5P9CJ05"/>
<protein>
    <recommendedName>
        <fullName evidence="3">Transposase DDE domain protein</fullName>
    </recommendedName>
</protein>
<proteinExistence type="predicted"/>
<organism evidence="1 2">
    <name type="scientific">Vibrio aquimaris</name>
    <dbReference type="NCBI Taxonomy" id="2587862"/>
    <lineage>
        <taxon>Bacteria</taxon>
        <taxon>Pseudomonadati</taxon>
        <taxon>Pseudomonadota</taxon>
        <taxon>Gammaproteobacteria</taxon>
        <taxon>Vibrionales</taxon>
        <taxon>Vibrionaceae</taxon>
        <taxon>Vibrio</taxon>
    </lineage>
</organism>
<reference evidence="1 2" key="1">
    <citation type="submission" date="2019-10" db="EMBL/GenBank/DDBJ databases">
        <title>Complete genome sequence of Vibrio sp. strain THAF100, isolated from non-filtered water from the water column of tank 6 of a marine aquarium containing stony-coral fragments. Water maintained at 26 degree C.</title>
        <authorList>
            <person name="Ruckert C."/>
            <person name="Franco A."/>
            <person name="Kalinowski J."/>
            <person name="Glaeser S."/>
        </authorList>
    </citation>
    <scope>NUCLEOTIDE SEQUENCE [LARGE SCALE GENOMIC DNA]</scope>
    <source>
        <strain evidence="1 2">THAF100</strain>
    </source>
</reference>
<dbReference type="KEGG" id="vaq:FIV01_04525"/>
<keyword evidence="2" id="KW-1185">Reference proteome</keyword>
<dbReference type="EMBL" id="CP045350">
    <property type="protein sequence ID" value="QFT25687.1"/>
    <property type="molecule type" value="Genomic_DNA"/>
</dbReference>
<dbReference type="Proteomes" id="UP000326936">
    <property type="component" value="Chromosome"/>
</dbReference>
<sequence length="73" mass="8274">MHWILDVSMREDACQIYRQNAAENLAGLRHMALNMLRAEPTKISVPMKQKRCMVNPSFLKQVLVAGLTSMAKS</sequence>
<accession>A0A5P9CJ05</accession>
<dbReference type="PANTHER" id="PTHR30298:SF0">
    <property type="entry name" value="PROTEIN YBFL-RELATED"/>
    <property type="match status" value="1"/>
</dbReference>
<gene>
    <name evidence="1" type="ORF">FIV01_04525</name>
</gene>